<protein>
    <submittedName>
        <fullName evidence="1">Uncharacterized protein</fullName>
    </submittedName>
</protein>
<dbReference type="Proteomes" id="UP000276133">
    <property type="component" value="Unassembled WGS sequence"/>
</dbReference>
<organism evidence="1 2">
    <name type="scientific">Brachionus plicatilis</name>
    <name type="common">Marine rotifer</name>
    <name type="synonym">Brachionus muelleri</name>
    <dbReference type="NCBI Taxonomy" id="10195"/>
    <lineage>
        <taxon>Eukaryota</taxon>
        <taxon>Metazoa</taxon>
        <taxon>Spiralia</taxon>
        <taxon>Gnathifera</taxon>
        <taxon>Rotifera</taxon>
        <taxon>Eurotatoria</taxon>
        <taxon>Monogononta</taxon>
        <taxon>Pseudotrocha</taxon>
        <taxon>Ploima</taxon>
        <taxon>Brachionidae</taxon>
        <taxon>Brachionus</taxon>
    </lineage>
</organism>
<evidence type="ECO:0000313" key="1">
    <source>
        <dbReference type="EMBL" id="RNA05061.1"/>
    </source>
</evidence>
<reference evidence="1 2" key="1">
    <citation type="journal article" date="2018" name="Sci. Rep.">
        <title>Genomic signatures of local adaptation to the degree of environmental predictability in rotifers.</title>
        <authorList>
            <person name="Franch-Gras L."/>
            <person name="Hahn C."/>
            <person name="Garcia-Roger E.M."/>
            <person name="Carmona M.J."/>
            <person name="Serra M."/>
            <person name="Gomez A."/>
        </authorList>
    </citation>
    <scope>NUCLEOTIDE SEQUENCE [LARGE SCALE GENOMIC DNA]</scope>
    <source>
        <strain evidence="1">HYR1</strain>
    </source>
</reference>
<name>A0A3M7Q282_BRAPC</name>
<dbReference type="AlphaFoldDB" id="A0A3M7Q282"/>
<sequence>MILNPVINLTLVRFDSQYYFNQLAKSDVAKISPNISKIKYTLIIEHFQCILKINIPYTLDFTIEVFYLWRNSIYFRENNNGLFP</sequence>
<dbReference type="EMBL" id="REGN01007871">
    <property type="protein sequence ID" value="RNA05061.1"/>
    <property type="molecule type" value="Genomic_DNA"/>
</dbReference>
<gene>
    <name evidence="1" type="ORF">BpHYR1_022723</name>
</gene>
<accession>A0A3M7Q282</accession>
<comment type="caution">
    <text evidence="1">The sequence shown here is derived from an EMBL/GenBank/DDBJ whole genome shotgun (WGS) entry which is preliminary data.</text>
</comment>
<proteinExistence type="predicted"/>
<evidence type="ECO:0000313" key="2">
    <source>
        <dbReference type="Proteomes" id="UP000276133"/>
    </source>
</evidence>
<keyword evidence="2" id="KW-1185">Reference proteome</keyword>